<organism evidence="2">
    <name type="scientific">Streptomyces iranensis</name>
    <dbReference type="NCBI Taxonomy" id="576784"/>
    <lineage>
        <taxon>Bacteria</taxon>
        <taxon>Bacillati</taxon>
        <taxon>Actinomycetota</taxon>
        <taxon>Actinomycetes</taxon>
        <taxon>Kitasatosporales</taxon>
        <taxon>Streptomycetaceae</taxon>
        <taxon>Streptomyces</taxon>
        <taxon>Streptomyces violaceusniger group</taxon>
    </lineage>
</organism>
<dbReference type="Pfam" id="PF12728">
    <property type="entry name" value="HTH_17"/>
    <property type="match status" value="1"/>
</dbReference>
<gene>
    <name evidence="2" type="ORF">SIRAN4163</name>
</gene>
<dbReference type="InterPro" id="IPR010093">
    <property type="entry name" value="SinI_DNA-bd"/>
</dbReference>
<dbReference type="GO" id="GO:0003677">
    <property type="term" value="F:DNA binding"/>
    <property type="evidence" value="ECO:0007669"/>
    <property type="project" value="InterPro"/>
</dbReference>
<proteinExistence type="predicted"/>
<evidence type="ECO:0000259" key="1">
    <source>
        <dbReference type="Pfam" id="PF12728"/>
    </source>
</evidence>
<name>A0A060ZMK1_9ACTN</name>
<dbReference type="HOGENOM" id="CLU_140176_14_2_11"/>
<sequence>MSAGLPTTHVALTVPEVMTALRLSRSKTYDLIRTHQLPSFTVGRARRVSPDSLRAFIQEQIEENAA</sequence>
<protein>
    <recommendedName>
        <fullName evidence="1">Helix-turn-helix domain-containing protein</fullName>
    </recommendedName>
</protein>
<reference evidence="2" key="1">
    <citation type="submission" date="2014-05" db="EMBL/GenBank/DDBJ databases">
        <authorList>
            <person name="Horn Fabian"/>
        </authorList>
    </citation>
    <scope>NUCLEOTIDE SEQUENCE</scope>
</reference>
<accession>A0A060ZMK1</accession>
<dbReference type="EMBL" id="LK022848">
    <property type="protein sequence ID" value="CDR07427.1"/>
    <property type="molecule type" value="Genomic_DNA"/>
</dbReference>
<feature type="domain" description="Helix-turn-helix" evidence="1">
    <location>
        <begin position="12"/>
        <end position="60"/>
    </location>
</feature>
<dbReference type="AlphaFoldDB" id="A0A060ZMK1"/>
<dbReference type="NCBIfam" id="TIGR01764">
    <property type="entry name" value="excise"/>
    <property type="match status" value="1"/>
</dbReference>
<dbReference type="InterPro" id="IPR041657">
    <property type="entry name" value="HTH_17"/>
</dbReference>
<evidence type="ECO:0000313" key="2">
    <source>
        <dbReference type="EMBL" id="CDR07427.1"/>
    </source>
</evidence>
<dbReference type="RefSeq" id="WP_044571214.1">
    <property type="nucleotide sequence ID" value="NZ_BAABDR010000003.1"/>
</dbReference>